<accession>A0A813Y0F6</accession>
<feature type="region of interest" description="Disordered" evidence="1">
    <location>
        <begin position="1101"/>
        <end position="1183"/>
    </location>
</feature>
<dbReference type="GO" id="GO:0140445">
    <property type="term" value="C:chromosome, telomeric repeat region"/>
    <property type="evidence" value="ECO:0007669"/>
    <property type="project" value="TreeGrafter"/>
</dbReference>
<keyword evidence="3" id="KW-1185">Reference proteome</keyword>
<organism evidence="2 3">
    <name type="scientific">Adineta steineri</name>
    <dbReference type="NCBI Taxonomy" id="433720"/>
    <lineage>
        <taxon>Eukaryota</taxon>
        <taxon>Metazoa</taxon>
        <taxon>Spiralia</taxon>
        <taxon>Gnathifera</taxon>
        <taxon>Rotifera</taxon>
        <taxon>Eurotatoria</taxon>
        <taxon>Bdelloidea</taxon>
        <taxon>Adinetida</taxon>
        <taxon>Adinetidae</taxon>
        <taxon>Adineta</taxon>
    </lineage>
</organism>
<dbReference type="EMBL" id="CAJNOM010000035">
    <property type="protein sequence ID" value="CAF0873234.1"/>
    <property type="molecule type" value="Genomic_DNA"/>
</dbReference>
<dbReference type="PANTHER" id="PTHR22928">
    <property type="entry name" value="TELOMERE-ASSOCIATED PROTEIN RIF1"/>
    <property type="match status" value="1"/>
</dbReference>
<dbReference type="Proteomes" id="UP000663832">
    <property type="component" value="Unassembled WGS sequence"/>
</dbReference>
<dbReference type="PANTHER" id="PTHR22928:SF3">
    <property type="entry name" value="TELOMERE-ASSOCIATED PROTEIN RIF1"/>
    <property type="match status" value="1"/>
</dbReference>
<feature type="compositionally biased region" description="Polar residues" evidence="1">
    <location>
        <begin position="1160"/>
        <end position="1176"/>
    </location>
</feature>
<gene>
    <name evidence="2" type="ORF">QVE165_LOCUS8011</name>
</gene>
<evidence type="ECO:0000313" key="2">
    <source>
        <dbReference type="EMBL" id="CAF0873234.1"/>
    </source>
</evidence>
<comment type="caution">
    <text evidence="2">The sequence shown here is derived from an EMBL/GenBank/DDBJ whole genome shotgun (WGS) entry which is preliminary data.</text>
</comment>
<evidence type="ECO:0000313" key="3">
    <source>
        <dbReference type="Proteomes" id="UP000663832"/>
    </source>
</evidence>
<sequence>MSSSSTVITRKTRSTNIIDGSNIHDDFHSNLHSSTQFINIYNQYFQSQINRSLLIHTLSNILISENLDKNISLFILDCLITNSDNLSDIQFKQDILPFIKHIFINNHENNTDILLSTIRLLIVLVEYRSNILILTLAEWLSCLFNFLSLHFSSTTWCTLYSDLINDLLSKIIKQFTPLSKDIVDILVRSSSIISTDFLNQLKLWNKNTDDTRLALFSINLWQSLAILLSRLIVRGHTKGNELLAVIEDAFIVENYSIRSAAYTAWSLFMSHIHQSDDIDPQQLNNRLLKLFLTPFLSDCTSKSKSASISKCHAWITLISIYPKNIHDIILPFLSFAFGNHISSKTLSTTTAWWSECRQIGAQFIHDLLIKNNHGEYIIRIAGDNILNYLFDSIVDQLLEYSTNLTENDEKSLWLISWNAYLNHLINIFKLNNSINENQRVAINTCLLTRMEQLWIDSRIETRFLLKLFETFEQISFPLAIETVLRDSSVRTKTLSAAQIHPSSGNYKSQDKSLSYHTTLSDQYLHMMLEHAIRFNDEDQTNEEAYLHVISYLIDTLSKTSDENFCYQTSSLLLKCSDELSHQPITIPCLFWHIWFRCSTNLINILNRSLTFELNNKIDNQKQETSIELLLRPFAFNDIQRLDYSYTLLWIQLFKALCRLVLINNDQAKNLLIHLLVELLRNEPAFEQAINDQHNQRLFGFILIIIKTLLKTFSDIDLSSIYDRSNNNFVHLFSNTQKRSLPSSSIILCFTQLSTLMNHILQRLLSNNENNTQYILVCNCLFKSNKISSAEQTKLFVFTYIRDLIVDLLNLCKIYSHLEIIFKNLTQLIPFLYLYEQSININLSLGLSPISIHKQQTDNIILNKILTIISSVFEPSNSSSLLQLIYPILILAFQHHKTIMRNKARKCWNETFGRMTFIVYPNELRLCLRDLKDKEHLLLPCFLADHDNSNTAGSGAHPGSTDESQLSQQIDIATPLISTAIYNQQVSKPFLPPMPPSRSINTDKNEPVFIPIMNNINYNNQSKSPVVIGKRLSSANSCLTEKQKEKLRTRHVIPLLCDDNSNTQSNSCTIDTPIIENMMRNHQLRNTDYENKEISTSLPLFKQSMSNNVSQENNTTTEISSKEIEDISEESSTTKKLRRSCRPSTPARKSVNNNTRKKQTNELSTTTSIVSETQSEQIKPHPIKSILKRLSPTKPRQDHKRRVGFHDQVKVLVFASPSRRDLITQQKKKSPNKDEMKSPTRIIPKENLPLRKQPMSARRLSAMNSTEQFIIPPSPMTSNKTRSSKLFHPNDALADWTQTQEICQLPINSNNENQSSEIKILDSIFPNLINCDKPVDTLINLLYDGLCPTDVINYFHSNKINTVGDVARSTSVQIETYPIPSPKVVNIEKALSRYEEHLNNSSSINHTRHSLLPTATTLEEIGPIHNNTSTKELSSIPVQMVINSQDKLYDVDTLIDSLDYERLYLNDEVPSSTNQIDSLRIKPQLNLINEQEFLSPQKRCLSPMNEENQNDEISPKKPTIVNLTLGDRLQQAADIYKTEGILPFNDDYIELVRQLFHNSSLTNLEQLHLKTLFLNH</sequence>
<dbReference type="OrthoDB" id="5399929at2759"/>
<evidence type="ECO:0000256" key="1">
    <source>
        <dbReference type="SAM" id="MobiDB-lite"/>
    </source>
</evidence>
<protein>
    <recommendedName>
        <fullName evidence="4">Telomere-associated protein Rif1 N-terminal domain-containing protein</fullName>
    </recommendedName>
</protein>
<proteinExistence type="predicted"/>
<dbReference type="GO" id="GO:0000723">
    <property type="term" value="P:telomere maintenance"/>
    <property type="evidence" value="ECO:0007669"/>
    <property type="project" value="TreeGrafter"/>
</dbReference>
<dbReference type="GO" id="GO:0005634">
    <property type="term" value="C:nucleus"/>
    <property type="evidence" value="ECO:0007669"/>
    <property type="project" value="TreeGrafter"/>
</dbReference>
<reference evidence="2" key="1">
    <citation type="submission" date="2021-02" db="EMBL/GenBank/DDBJ databases">
        <authorList>
            <person name="Nowell W R."/>
        </authorList>
    </citation>
    <scope>NUCLEOTIDE SEQUENCE</scope>
</reference>
<evidence type="ECO:0008006" key="4">
    <source>
        <dbReference type="Google" id="ProtNLM"/>
    </source>
</evidence>
<name>A0A813Y0F6_9BILA</name>
<feature type="compositionally biased region" description="Polar residues" evidence="1">
    <location>
        <begin position="1101"/>
        <end position="1113"/>
    </location>
</feature>